<dbReference type="AlphaFoldDB" id="A0AAU6UMN1"/>
<organism evidence="1">
    <name type="scientific">bacterium 19NY04SH03</name>
    <dbReference type="NCBI Taxonomy" id="2920647"/>
    <lineage>
        <taxon>Bacteria</taxon>
    </lineage>
</organism>
<name>A0AAU6UMN1_UNCXX</name>
<dbReference type="EMBL" id="CP095347">
    <property type="protein sequence ID" value="XAG75145.1"/>
    <property type="molecule type" value="Genomic_DNA"/>
</dbReference>
<dbReference type="SUPFAM" id="SSF51126">
    <property type="entry name" value="Pectin lyase-like"/>
    <property type="match status" value="1"/>
</dbReference>
<evidence type="ECO:0008006" key="2">
    <source>
        <dbReference type="Google" id="ProtNLM"/>
    </source>
</evidence>
<proteinExistence type="predicted"/>
<accession>A0AAU6UMN1</accession>
<dbReference type="InterPro" id="IPR011050">
    <property type="entry name" value="Pectin_lyase_fold/virulence"/>
</dbReference>
<gene>
    <name evidence="1" type="ORF">MRN42_15530</name>
</gene>
<reference evidence="1" key="1">
    <citation type="submission" date="2022-03" db="EMBL/GenBank/DDBJ databases">
        <title>Sea Food Isolates.</title>
        <authorList>
            <person name="Li c."/>
        </authorList>
    </citation>
    <scope>NUCLEOTIDE SEQUENCE</scope>
    <source>
        <strain evidence="1">19NY04SH03</strain>
    </source>
</reference>
<protein>
    <recommendedName>
        <fullName evidence="2">Pentapeptide repeat-containing protein</fullName>
    </recommendedName>
</protein>
<evidence type="ECO:0000313" key="1">
    <source>
        <dbReference type="EMBL" id="XAG75145.1"/>
    </source>
</evidence>
<sequence length="467" mass="53172">MENIKSWLTCFDEIKESKVKPFKDHILSRALNQHELNSYAVLQAAFVLFNGNITANQERLYKFYLPALSKDLKLSEIISQAQEINDDKLKAYISLLEEKDLLFFFLLDVLVFSRLDNVITDEFKEVINSFCHSLSMAADDINQVIYLCDCILGIESDDKPKLSTVFFTMINNPIWLEFFAKNITKDNIKSINKGIWYLDKPIELLAGDILWQQCVVIFDGEGRLAHFDGAFTSKEVTIISPVVKFNNVTIDMDEVEIKGQYQVDDKITAFDINAANQVTINNAKVSTVNARAFAFCQHSTNARFENTDFTACGNENLLGGAVKFVERVYFNQCTFNHCKAQIGGALFFNIAYENNIVDCHFKHCLSSTEWQDGVNAEVLYFERLFNISTSWIVNSNIQGDISIHHLNSYSEGIVNCYLSGWINFYNRSNGYMLDGQSQKLSGVDSSEAKNKYCETVPNYDSLLSQYS</sequence>